<evidence type="ECO:0000256" key="1">
    <source>
        <dbReference type="SAM" id="SignalP"/>
    </source>
</evidence>
<feature type="chain" id="PRO_5047268135" evidence="1">
    <location>
        <begin position="27"/>
        <end position="295"/>
    </location>
</feature>
<feature type="domain" description="Xylose isomerase-like TIM barrel" evidence="2">
    <location>
        <begin position="52"/>
        <end position="292"/>
    </location>
</feature>
<dbReference type="InterPro" id="IPR013022">
    <property type="entry name" value="Xyl_isomerase-like_TIM-brl"/>
</dbReference>
<evidence type="ECO:0000313" key="4">
    <source>
        <dbReference type="Proteomes" id="UP001634747"/>
    </source>
</evidence>
<keyword evidence="4" id="KW-1185">Reference proteome</keyword>
<accession>A0ABW9KLE4</accession>
<organism evidence="3 4">
    <name type="scientific">Terriglobus aquaticus</name>
    <dbReference type="NCBI Taxonomy" id="940139"/>
    <lineage>
        <taxon>Bacteria</taxon>
        <taxon>Pseudomonadati</taxon>
        <taxon>Acidobacteriota</taxon>
        <taxon>Terriglobia</taxon>
        <taxon>Terriglobales</taxon>
        <taxon>Acidobacteriaceae</taxon>
        <taxon>Terriglobus</taxon>
    </lineage>
</organism>
<evidence type="ECO:0000313" key="3">
    <source>
        <dbReference type="EMBL" id="MFN2976574.1"/>
    </source>
</evidence>
<name>A0ABW9KLE4_9BACT</name>
<reference evidence="3 4" key="1">
    <citation type="submission" date="2024-12" db="EMBL/GenBank/DDBJ databases">
        <authorList>
            <person name="Lee Y."/>
        </authorList>
    </citation>
    <scope>NUCLEOTIDE SEQUENCE [LARGE SCALE GENOMIC DNA]</scope>
    <source>
        <strain evidence="3 4">03SUJ4</strain>
    </source>
</reference>
<sequence>MTRRTFLCSTAAAGLALSMRGGFAWANPLGLPAGLQLYSVRQQMAQDLDGALAAVHAAGYTEVESAALPKKPAKEIRAALDKAGLRCVSSHNSFADVTTRFDETAAFVKELGCTYLICPSSPKRDGTFPNAHSPMSLDDWHYAAEQFNSVGEKANGVGLHFGYHNHTGEFIPVEGKVPYEELLRLTDPAKVTFEMDAGWVNVAGVNPVQLMQQHPHRFSMLHVKDFKLAANPQPDKREESVVTELGRGSIDYRPVFAQAAKNQHITHAFVEQEAFDVPWQESLKIDADFWRSLKA</sequence>
<dbReference type="PANTHER" id="PTHR12110:SF41">
    <property type="entry name" value="INOSOSE DEHYDRATASE"/>
    <property type="match status" value="1"/>
</dbReference>
<gene>
    <name evidence="3" type="ORF">ACK2TP_12440</name>
</gene>
<keyword evidence="1" id="KW-0732">Signal</keyword>
<dbReference type="InterPro" id="IPR036237">
    <property type="entry name" value="Xyl_isomerase-like_sf"/>
</dbReference>
<proteinExistence type="predicted"/>
<dbReference type="RefSeq" id="WP_263411954.1">
    <property type="nucleotide sequence ID" value="NZ_BAABBH010000001.1"/>
</dbReference>
<comment type="caution">
    <text evidence="3">The sequence shown here is derived from an EMBL/GenBank/DDBJ whole genome shotgun (WGS) entry which is preliminary data.</text>
</comment>
<protein>
    <submittedName>
        <fullName evidence="3">Sugar phosphate isomerase/epimerase family protein</fullName>
    </submittedName>
</protein>
<dbReference type="Proteomes" id="UP001634747">
    <property type="component" value="Unassembled WGS sequence"/>
</dbReference>
<dbReference type="InterPro" id="IPR050312">
    <property type="entry name" value="IolE/XylAMocC-like"/>
</dbReference>
<dbReference type="GO" id="GO:0016853">
    <property type="term" value="F:isomerase activity"/>
    <property type="evidence" value="ECO:0007669"/>
    <property type="project" value="UniProtKB-KW"/>
</dbReference>
<dbReference type="Gene3D" id="3.20.20.150">
    <property type="entry name" value="Divalent-metal-dependent TIM barrel enzymes"/>
    <property type="match status" value="1"/>
</dbReference>
<dbReference type="Pfam" id="PF01261">
    <property type="entry name" value="AP_endonuc_2"/>
    <property type="match status" value="1"/>
</dbReference>
<feature type="signal peptide" evidence="1">
    <location>
        <begin position="1"/>
        <end position="26"/>
    </location>
</feature>
<dbReference type="SUPFAM" id="SSF51658">
    <property type="entry name" value="Xylose isomerase-like"/>
    <property type="match status" value="1"/>
</dbReference>
<evidence type="ECO:0000259" key="2">
    <source>
        <dbReference type="Pfam" id="PF01261"/>
    </source>
</evidence>
<dbReference type="EMBL" id="JBJYXY010000001">
    <property type="protein sequence ID" value="MFN2976574.1"/>
    <property type="molecule type" value="Genomic_DNA"/>
</dbReference>
<keyword evidence="3" id="KW-0413">Isomerase</keyword>
<dbReference type="PANTHER" id="PTHR12110">
    <property type="entry name" value="HYDROXYPYRUVATE ISOMERASE"/>
    <property type="match status" value="1"/>
</dbReference>